<accession>A0A1H4EGC6</accession>
<dbReference type="EMBL" id="FNQM01000013">
    <property type="protein sequence ID" value="SEA83630.1"/>
    <property type="molecule type" value="Genomic_DNA"/>
</dbReference>
<dbReference type="AlphaFoldDB" id="A0A1H4EGC6"/>
<sequence>MEWRAKAFDVERTRTGRGIVDLLLRKPQAMSEDVAKE</sequence>
<gene>
    <name evidence="1" type="ORF">SAMN05444370_11399</name>
</gene>
<feature type="non-terminal residue" evidence="1">
    <location>
        <position position="37"/>
    </location>
</feature>
<dbReference type="STRING" id="89524.SAMN05444370_11399"/>
<proteinExistence type="predicted"/>
<keyword evidence="2" id="KW-1185">Reference proteome</keyword>
<evidence type="ECO:0000313" key="1">
    <source>
        <dbReference type="EMBL" id="SEA83630.1"/>
    </source>
</evidence>
<evidence type="ECO:0000313" key="2">
    <source>
        <dbReference type="Proteomes" id="UP000198703"/>
    </source>
</evidence>
<name>A0A1H4EGC6_9RHOB</name>
<organism evidence="1 2">
    <name type="scientific">Rubrimonas cliftonensis</name>
    <dbReference type="NCBI Taxonomy" id="89524"/>
    <lineage>
        <taxon>Bacteria</taxon>
        <taxon>Pseudomonadati</taxon>
        <taxon>Pseudomonadota</taxon>
        <taxon>Alphaproteobacteria</taxon>
        <taxon>Rhodobacterales</taxon>
        <taxon>Paracoccaceae</taxon>
        <taxon>Rubrimonas</taxon>
    </lineage>
</organism>
<dbReference type="Proteomes" id="UP000198703">
    <property type="component" value="Unassembled WGS sequence"/>
</dbReference>
<reference evidence="1 2" key="1">
    <citation type="submission" date="2016-10" db="EMBL/GenBank/DDBJ databases">
        <authorList>
            <person name="de Groot N.N."/>
        </authorList>
    </citation>
    <scope>NUCLEOTIDE SEQUENCE [LARGE SCALE GENOMIC DNA]</scope>
    <source>
        <strain evidence="1 2">DSM 15345</strain>
    </source>
</reference>
<protein>
    <submittedName>
        <fullName evidence="1">Uncharacterized protein</fullName>
    </submittedName>
</protein>